<sequence length="243" mass="26147">MTSRITVAVAARVLTQLRRDHRTLALLLVLPCLLITLLWWMFQDTPVFDEVGPALLAMFPFIVMFLVTSVTTLRERSGGTLERLLTMPMGKLDFLLGYGVAFGLVAAVQSVLAVALSVGVLDLQVQGPVWLLVVVAVVDAVLGTALGLFVSAFAQTEFQAVQFMPAVVIPQILLCGLFVPRDQLPTVLGWVSDVLPLSYAVDAMQTLTQTAETADVWQDLAVVAGFAVAGLVLGAATLRRRTP</sequence>
<keyword evidence="3 9" id="KW-0813">Transport</keyword>
<dbReference type="Pfam" id="PF01061">
    <property type="entry name" value="ABC2_membrane"/>
    <property type="match status" value="1"/>
</dbReference>
<keyword evidence="8" id="KW-0046">Antibiotic resistance</keyword>
<feature type="transmembrane region" description="Helical" evidence="9">
    <location>
        <begin position="129"/>
        <end position="153"/>
    </location>
</feature>
<evidence type="ECO:0000256" key="3">
    <source>
        <dbReference type="ARBA" id="ARBA00022448"/>
    </source>
</evidence>
<reference evidence="11 12" key="1">
    <citation type="submission" date="2020-08" db="EMBL/GenBank/DDBJ databases">
        <title>Sequencing the genomes of 1000 actinobacteria strains.</title>
        <authorList>
            <person name="Klenk H.-P."/>
        </authorList>
    </citation>
    <scope>NUCLEOTIDE SEQUENCE [LARGE SCALE GENOMIC DNA]</scope>
    <source>
        <strain evidence="11 12">DSM 105498</strain>
    </source>
</reference>
<dbReference type="PIRSF" id="PIRSF006648">
    <property type="entry name" value="DrrB"/>
    <property type="match status" value="1"/>
</dbReference>
<dbReference type="RefSeq" id="WP_183592705.1">
    <property type="nucleotide sequence ID" value="NZ_JACHWR010000002.1"/>
</dbReference>
<feature type="transmembrane region" description="Helical" evidence="9">
    <location>
        <begin position="220"/>
        <end position="238"/>
    </location>
</feature>
<dbReference type="GO" id="GO:0043190">
    <property type="term" value="C:ATP-binding cassette (ABC) transporter complex"/>
    <property type="evidence" value="ECO:0007669"/>
    <property type="project" value="InterPro"/>
</dbReference>
<evidence type="ECO:0000256" key="5">
    <source>
        <dbReference type="ARBA" id="ARBA00022692"/>
    </source>
</evidence>
<name>A0A7W4VVZ5_9ACTN</name>
<dbReference type="InterPro" id="IPR000412">
    <property type="entry name" value="ABC_2_transport"/>
</dbReference>
<comment type="caution">
    <text evidence="11">The sequence shown here is derived from an EMBL/GenBank/DDBJ whole genome shotgun (WGS) entry which is preliminary data.</text>
</comment>
<dbReference type="EMBL" id="JACHWR010000002">
    <property type="protein sequence ID" value="MBB3042773.1"/>
    <property type="molecule type" value="Genomic_DNA"/>
</dbReference>
<feature type="transmembrane region" description="Helical" evidence="9">
    <location>
        <begin position="94"/>
        <end position="117"/>
    </location>
</feature>
<dbReference type="PANTHER" id="PTHR30294:SF38">
    <property type="entry name" value="TRANSPORT PERMEASE PROTEIN"/>
    <property type="match status" value="1"/>
</dbReference>
<evidence type="ECO:0000256" key="9">
    <source>
        <dbReference type="RuleBase" id="RU361157"/>
    </source>
</evidence>
<evidence type="ECO:0000259" key="10">
    <source>
        <dbReference type="PROSITE" id="PS51012"/>
    </source>
</evidence>
<feature type="domain" description="ABC transmembrane type-2" evidence="10">
    <location>
        <begin position="14"/>
        <end position="241"/>
    </location>
</feature>
<evidence type="ECO:0000313" key="12">
    <source>
        <dbReference type="Proteomes" id="UP000589626"/>
    </source>
</evidence>
<evidence type="ECO:0000256" key="7">
    <source>
        <dbReference type="ARBA" id="ARBA00023136"/>
    </source>
</evidence>
<organism evidence="11 12">
    <name type="scientific">Nocardioides soli</name>
    <dbReference type="NCBI Taxonomy" id="1036020"/>
    <lineage>
        <taxon>Bacteria</taxon>
        <taxon>Bacillati</taxon>
        <taxon>Actinomycetota</taxon>
        <taxon>Actinomycetes</taxon>
        <taxon>Propionibacteriales</taxon>
        <taxon>Nocardioidaceae</taxon>
        <taxon>Nocardioides</taxon>
    </lineage>
</organism>
<feature type="transmembrane region" description="Helical" evidence="9">
    <location>
        <begin position="160"/>
        <end position="179"/>
    </location>
</feature>
<dbReference type="InterPro" id="IPR051449">
    <property type="entry name" value="ABC-2_transporter_component"/>
</dbReference>
<gene>
    <name evidence="11" type="ORF">FHU40_002591</name>
</gene>
<feature type="transmembrane region" description="Helical" evidence="9">
    <location>
        <begin position="24"/>
        <end position="42"/>
    </location>
</feature>
<accession>A0A7W4VVZ5</accession>
<dbReference type="Proteomes" id="UP000589626">
    <property type="component" value="Unassembled WGS sequence"/>
</dbReference>
<dbReference type="GO" id="GO:0140359">
    <property type="term" value="F:ABC-type transporter activity"/>
    <property type="evidence" value="ECO:0007669"/>
    <property type="project" value="InterPro"/>
</dbReference>
<keyword evidence="12" id="KW-1185">Reference proteome</keyword>
<dbReference type="GO" id="GO:0046677">
    <property type="term" value="P:response to antibiotic"/>
    <property type="evidence" value="ECO:0007669"/>
    <property type="project" value="UniProtKB-KW"/>
</dbReference>
<evidence type="ECO:0000256" key="4">
    <source>
        <dbReference type="ARBA" id="ARBA00022475"/>
    </source>
</evidence>
<evidence type="ECO:0000256" key="6">
    <source>
        <dbReference type="ARBA" id="ARBA00022989"/>
    </source>
</evidence>
<evidence type="ECO:0000256" key="1">
    <source>
        <dbReference type="ARBA" id="ARBA00004651"/>
    </source>
</evidence>
<dbReference type="PANTHER" id="PTHR30294">
    <property type="entry name" value="MEMBRANE COMPONENT OF ABC TRANSPORTER YHHJ-RELATED"/>
    <property type="match status" value="1"/>
</dbReference>
<evidence type="ECO:0000256" key="2">
    <source>
        <dbReference type="ARBA" id="ARBA00007783"/>
    </source>
</evidence>
<evidence type="ECO:0000256" key="8">
    <source>
        <dbReference type="ARBA" id="ARBA00023251"/>
    </source>
</evidence>
<feature type="transmembrane region" description="Helical" evidence="9">
    <location>
        <begin position="54"/>
        <end position="73"/>
    </location>
</feature>
<keyword evidence="7 9" id="KW-0472">Membrane</keyword>
<dbReference type="InterPro" id="IPR013525">
    <property type="entry name" value="ABC2_TM"/>
</dbReference>
<evidence type="ECO:0000313" key="11">
    <source>
        <dbReference type="EMBL" id="MBB3042773.1"/>
    </source>
</evidence>
<proteinExistence type="inferred from homology"/>
<keyword evidence="5 9" id="KW-0812">Transmembrane</keyword>
<dbReference type="InterPro" id="IPR047817">
    <property type="entry name" value="ABC2_TM_bact-type"/>
</dbReference>
<keyword evidence="6 9" id="KW-1133">Transmembrane helix</keyword>
<protein>
    <recommendedName>
        <fullName evidence="9">Transport permease protein</fullName>
    </recommendedName>
</protein>
<dbReference type="AlphaFoldDB" id="A0A7W4VVZ5"/>
<comment type="subcellular location">
    <subcellularLocation>
        <location evidence="1 9">Cell membrane</location>
        <topology evidence="1 9">Multi-pass membrane protein</topology>
    </subcellularLocation>
</comment>
<comment type="similarity">
    <text evidence="2 9">Belongs to the ABC-2 integral membrane protein family.</text>
</comment>
<keyword evidence="4 9" id="KW-1003">Cell membrane</keyword>
<dbReference type="PROSITE" id="PS51012">
    <property type="entry name" value="ABC_TM2"/>
    <property type="match status" value="1"/>
</dbReference>